<dbReference type="AlphaFoldDB" id="A0A1T4Z466"/>
<dbReference type="Proteomes" id="UP000190774">
    <property type="component" value="Unassembled WGS sequence"/>
</dbReference>
<proteinExistence type="predicted"/>
<name>A0A1T4Z466_9BACT</name>
<keyword evidence="2" id="KW-1185">Reference proteome</keyword>
<accession>A0A1T4Z466</accession>
<gene>
    <name evidence="1" type="ORF">SAMN02745166_05040</name>
</gene>
<reference evidence="2" key="1">
    <citation type="submission" date="2017-02" db="EMBL/GenBank/DDBJ databases">
        <authorList>
            <person name="Varghese N."/>
            <person name="Submissions S."/>
        </authorList>
    </citation>
    <scope>NUCLEOTIDE SEQUENCE [LARGE SCALE GENOMIC DNA]</scope>
    <source>
        <strain evidence="2">ATCC 700200</strain>
    </source>
</reference>
<dbReference type="STRING" id="48467.SAMN02745166_05040"/>
<organism evidence="1 2">
    <name type="scientific">Prosthecobacter debontii</name>
    <dbReference type="NCBI Taxonomy" id="48467"/>
    <lineage>
        <taxon>Bacteria</taxon>
        <taxon>Pseudomonadati</taxon>
        <taxon>Verrucomicrobiota</taxon>
        <taxon>Verrucomicrobiia</taxon>
        <taxon>Verrucomicrobiales</taxon>
        <taxon>Verrucomicrobiaceae</taxon>
        <taxon>Prosthecobacter</taxon>
    </lineage>
</organism>
<sequence>MKANKKDAGNGSYGICRVIDASRSPSPDPSRSPNMKTLILALAFASAVPFLRASETEGLFVAGDERNIPKYELKDGEFVLRFKAVRLNLTRAVFRFDTEDKTRYWLEIDIEKAGAPRNPDPGDFYLFRIEGQDYGGFSTRGQLKDGGWRWALGMTDAVAGRTLLAKIGKAYGLHATQVHDQTKQ</sequence>
<dbReference type="EMBL" id="FUYE01000030">
    <property type="protein sequence ID" value="SKB08830.1"/>
    <property type="molecule type" value="Genomic_DNA"/>
</dbReference>
<protein>
    <submittedName>
        <fullName evidence="1">Uncharacterized protein</fullName>
    </submittedName>
</protein>
<evidence type="ECO:0000313" key="2">
    <source>
        <dbReference type="Proteomes" id="UP000190774"/>
    </source>
</evidence>
<evidence type="ECO:0000313" key="1">
    <source>
        <dbReference type="EMBL" id="SKB08830.1"/>
    </source>
</evidence>